<gene>
    <name evidence="1" type="ORF">MSZNOR_3839</name>
</gene>
<dbReference type="EMBL" id="OX458333">
    <property type="protein sequence ID" value="CAI8920930.1"/>
    <property type="molecule type" value="Genomic_DNA"/>
</dbReference>
<organism evidence="1 2">
    <name type="scientific">Methylocaldum szegediense</name>
    <dbReference type="NCBI Taxonomy" id="73780"/>
    <lineage>
        <taxon>Bacteria</taxon>
        <taxon>Pseudomonadati</taxon>
        <taxon>Pseudomonadota</taxon>
        <taxon>Gammaproteobacteria</taxon>
        <taxon>Methylococcales</taxon>
        <taxon>Methylococcaceae</taxon>
        <taxon>Methylocaldum</taxon>
    </lineage>
</organism>
<proteinExistence type="predicted"/>
<sequence length="176" mass="19004">MRRSLFQDPFDIFDEAHAQHLVGFVEDQGGQVVQRQGSAAKMIHHPARRADDDVHAPGKLPQLGTHALAAVNGQDVKAIEVAGIGLKGFGNLNGEFAGWGEHQGLGYAPGQIDSRQYGNREGRGFTGAGLRLAQQILPLQEMRDALGLNGRWGFVTDFSERPQDGLGDGQLFEGGY</sequence>
<dbReference type="Proteomes" id="UP001162030">
    <property type="component" value="Chromosome"/>
</dbReference>
<accession>A0ABM9I6A8</accession>
<evidence type="ECO:0000313" key="2">
    <source>
        <dbReference type="Proteomes" id="UP001162030"/>
    </source>
</evidence>
<protein>
    <submittedName>
        <fullName evidence="1">Uncharacterized protein</fullName>
    </submittedName>
</protein>
<name>A0ABM9I6A8_9GAMM</name>
<keyword evidence="2" id="KW-1185">Reference proteome</keyword>
<reference evidence="1 2" key="1">
    <citation type="submission" date="2023-03" db="EMBL/GenBank/DDBJ databases">
        <authorList>
            <person name="Pearce D."/>
        </authorList>
    </citation>
    <scope>NUCLEOTIDE SEQUENCE [LARGE SCALE GENOMIC DNA]</scope>
    <source>
        <strain evidence="1">Msz</strain>
    </source>
</reference>
<evidence type="ECO:0000313" key="1">
    <source>
        <dbReference type="EMBL" id="CAI8920930.1"/>
    </source>
</evidence>